<dbReference type="EMBL" id="JASMQC010000003">
    <property type="protein sequence ID" value="KAK1946567.1"/>
    <property type="molecule type" value="Genomic_DNA"/>
</dbReference>
<proteinExistence type="inferred from homology"/>
<feature type="compositionally biased region" description="Acidic residues" evidence="6">
    <location>
        <begin position="313"/>
        <end position="331"/>
    </location>
</feature>
<keyword evidence="4" id="KW-0853">WD repeat</keyword>
<feature type="compositionally biased region" description="Polar residues" evidence="6">
    <location>
        <begin position="813"/>
        <end position="824"/>
    </location>
</feature>
<evidence type="ECO:0000256" key="5">
    <source>
        <dbReference type="ARBA" id="ARBA00022737"/>
    </source>
</evidence>
<keyword evidence="8" id="KW-1185">Reference proteome</keyword>
<feature type="region of interest" description="Disordered" evidence="6">
    <location>
        <begin position="296"/>
        <end position="364"/>
    </location>
</feature>
<sequence length="1334" mass="150932">MNSSLDEQVLSRKRRRRSKKKRLRKKKRASLETKVKTEEDENRRNEHEQDIIQDQSDESDQEPSKEEHYTLQEPEVKVQNQNQEHNVQVQTQVEEQYQKSSDEEDKVVDNHKRRENILNFENTSSGFETEKKDKQELSPALRVKEETTLQTIQQTQIEKQNQDSCDEDDDEVVDYERKRRENILRNQAYLKSVGISTAKFAARTAISYEAEKEAEKEVKQELLAKKRALRAAEKKLQQQTEVVNQDQDSNEEDDDEMTDYERKRRENILRNQAYLKSVGMPTAKFAARTSIGPEVGAKKAEMRSLRAAPQWTEVEEEDEDEDQDSSEEDDDKVIKYEHKRRSLRIQKKSTEKKSTERRSRVRAHLRRGKVPDLKQQIDLGHPLDLLYAKTMRQPIGSRLYVMDAVDEEGKKFCKELAGGVDTFEGNETGDDVDYSLADTDTVKALPYCTTAMAFLPRADRIVVAAGDKEGHIALWSPSSDDEESMAALSRPHGFPVSHLIFPDSSTLVSSSIDGTVREFDFWTGTTSPIGDLSEETGISSLIGSGNPQFYYAACEDGTLRLVDRRARNMFNSQYALHKTRINSVDQHPSLAFCIATASTDATVCLWDKRKISLENNAPVARLLHKKNVISALFSPGDGSWLAAVGRGYFDMYDTSNLVKCNDSSENSFTIPKWVRIPHKTSTGPRSHLHPAWDPRRKDRLVIACLEKPARLQIFRAGEKKPIQELTSTRLSRNPKLAIQHPIDLMTAYHPSVDIIASSNSTGILSLWQASAAPQRLRSLRSSARNPPLSPPPVASLRRSSRRTSAVKTIKLEPQNTKIENIVTSQDPDEDESEEEQDEQVAEYERKRRENIERNLAFMQQMGVSTAKIQARTSVRDDPALEAKKQQQAIKRAIQAARKAELLAQPKRKSRRLEGKKVEMEPIEAIDQFEMEKARGPRPPRGSNLHVMDTVDGDSKAFLGGITADLEEELEEDTILDDDDGVDYTLADEDITKAVQERVYSVAFLPRADRVVVACGDKMGHIALWTPPSESSMKKDPSASPLAIYRPYKTPVSQLIFPDSTKLVSSSFDGTVSEFDLRAAESSVVYDISDSAGISSLVAASTAQCYYASCDDGTVHLIDRRTKRGKSSIYQLHEKKINTVHQHPSLDFCVATASLDRTVCLWDARKMSSKKNTPLVTLPHHRSINCAYFSPRDGAWLVTVGQDSYIDMFDTSSLLERKASDTSPIALPSSVRVRHNNMTGRWLTKLHAAWDPKRPNQFVIGCMEQPRRIQIFRAGRRRPVRELKSDNFASVHSINAFHPHLELIAGGNSSGRLALWRGKKTEKVKTEGVKTRRQG</sequence>
<comment type="similarity">
    <text evidence="2">Belongs to the WD repeat DDB2/WDR76 family.</text>
</comment>
<feature type="compositionally biased region" description="Basic residues" evidence="6">
    <location>
        <begin position="11"/>
        <end position="28"/>
    </location>
</feature>
<dbReference type="SUPFAM" id="SSF50998">
    <property type="entry name" value="Quinoprotein alcohol dehydrogenase-like"/>
    <property type="match status" value="1"/>
</dbReference>
<name>A0AAD9LTM0_9STRA</name>
<comment type="caution">
    <text evidence="7">The sequence shown here is derived from an EMBL/GenBank/DDBJ whole genome shotgun (WGS) entry which is preliminary data.</text>
</comment>
<gene>
    <name evidence="7" type="ORF">P3T76_002119</name>
</gene>
<dbReference type="PANTHER" id="PTHR14773">
    <property type="entry name" value="WD REPEAT-CONTAINING PROTEIN 76"/>
    <property type="match status" value="1"/>
</dbReference>
<reference evidence="7" key="1">
    <citation type="submission" date="2023-08" db="EMBL/GenBank/DDBJ databases">
        <title>Reference Genome Resource for the Citrus Pathogen Phytophthora citrophthora.</title>
        <authorList>
            <person name="Moller H."/>
            <person name="Coetzee B."/>
            <person name="Rose L.J."/>
            <person name="Van Niekerk J.M."/>
        </authorList>
    </citation>
    <scope>NUCLEOTIDE SEQUENCE</scope>
    <source>
        <strain evidence="7">STE-U-9442</strain>
    </source>
</reference>
<dbReference type="SUPFAM" id="SSF82171">
    <property type="entry name" value="DPP6 N-terminal domain-like"/>
    <property type="match status" value="1"/>
</dbReference>
<dbReference type="InterPro" id="IPR001680">
    <property type="entry name" value="WD40_rpt"/>
</dbReference>
<dbReference type="SMART" id="SM00320">
    <property type="entry name" value="WD40"/>
    <property type="match status" value="11"/>
</dbReference>
<evidence type="ECO:0000256" key="2">
    <source>
        <dbReference type="ARBA" id="ARBA00005434"/>
    </source>
</evidence>
<protein>
    <recommendedName>
        <fullName evidence="3">WD repeat-containing protein 76</fullName>
    </recommendedName>
</protein>
<feature type="compositionally biased region" description="Basic residues" evidence="6">
    <location>
        <begin position="337"/>
        <end position="347"/>
    </location>
</feature>
<evidence type="ECO:0000256" key="6">
    <source>
        <dbReference type="SAM" id="MobiDB-lite"/>
    </source>
</evidence>
<evidence type="ECO:0000313" key="7">
    <source>
        <dbReference type="EMBL" id="KAK1946567.1"/>
    </source>
</evidence>
<dbReference type="GO" id="GO:2000001">
    <property type="term" value="P:regulation of DNA damage checkpoint"/>
    <property type="evidence" value="ECO:0007669"/>
    <property type="project" value="TreeGrafter"/>
</dbReference>
<evidence type="ECO:0000313" key="8">
    <source>
        <dbReference type="Proteomes" id="UP001259832"/>
    </source>
</evidence>
<dbReference type="PANTHER" id="PTHR14773:SF0">
    <property type="entry name" value="WD REPEAT-CONTAINING PROTEIN 76"/>
    <property type="match status" value="1"/>
</dbReference>
<feature type="compositionally biased region" description="Basic and acidic residues" evidence="6">
    <location>
        <begin position="29"/>
        <end position="50"/>
    </location>
</feature>
<dbReference type="InterPro" id="IPR015943">
    <property type="entry name" value="WD40/YVTN_repeat-like_dom_sf"/>
</dbReference>
<feature type="compositionally biased region" description="Basic and acidic residues" evidence="6">
    <location>
        <begin position="96"/>
        <end position="116"/>
    </location>
</feature>
<dbReference type="InterPro" id="IPR011047">
    <property type="entry name" value="Quinoprotein_ADH-like_sf"/>
</dbReference>
<evidence type="ECO:0000256" key="4">
    <source>
        <dbReference type="ARBA" id="ARBA00022574"/>
    </source>
</evidence>
<dbReference type="Proteomes" id="UP001259832">
    <property type="component" value="Unassembled WGS sequence"/>
</dbReference>
<evidence type="ECO:0000256" key="3">
    <source>
        <dbReference type="ARBA" id="ARBA00021234"/>
    </source>
</evidence>
<organism evidence="7 8">
    <name type="scientific">Phytophthora citrophthora</name>
    <dbReference type="NCBI Taxonomy" id="4793"/>
    <lineage>
        <taxon>Eukaryota</taxon>
        <taxon>Sar</taxon>
        <taxon>Stramenopiles</taxon>
        <taxon>Oomycota</taxon>
        <taxon>Peronosporomycetes</taxon>
        <taxon>Peronosporales</taxon>
        <taxon>Peronosporaceae</taxon>
        <taxon>Phytophthora</taxon>
    </lineage>
</organism>
<comment type="function">
    <text evidence="1">Specifically binds 5-hydroxymethylcytosine (5hmC), suggesting that it acts as a specific reader of 5hmC.</text>
</comment>
<dbReference type="GO" id="GO:0003677">
    <property type="term" value="F:DNA binding"/>
    <property type="evidence" value="ECO:0007669"/>
    <property type="project" value="TreeGrafter"/>
</dbReference>
<dbReference type="GO" id="GO:0005634">
    <property type="term" value="C:nucleus"/>
    <property type="evidence" value="ECO:0007669"/>
    <property type="project" value="TreeGrafter"/>
</dbReference>
<dbReference type="Gene3D" id="2.130.10.10">
    <property type="entry name" value="YVTN repeat-like/Quinoprotein amine dehydrogenase"/>
    <property type="match status" value="2"/>
</dbReference>
<evidence type="ECO:0000256" key="1">
    <source>
        <dbReference type="ARBA" id="ARBA00002530"/>
    </source>
</evidence>
<feature type="region of interest" description="Disordered" evidence="6">
    <location>
        <begin position="234"/>
        <end position="262"/>
    </location>
</feature>
<keyword evidence="5" id="KW-0677">Repeat</keyword>
<feature type="region of interest" description="Disordered" evidence="6">
    <location>
        <begin position="1"/>
        <end position="143"/>
    </location>
</feature>
<feature type="compositionally biased region" description="Acidic residues" evidence="6">
    <location>
        <begin position="248"/>
        <end position="258"/>
    </location>
</feature>
<dbReference type="InterPro" id="IPR050853">
    <property type="entry name" value="WD_repeat_DNA-damage-binding"/>
</dbReference>
<feature type="compositionally biased region" description="Basic and acidic residues" evidence="6">
    <location>
        <begin position="128"/>
        <end position="143"/>
    </location>
</feature>
<feature type="compositionally biased region" description="Basic and acidic residues" evidence="6">
    <location>
        <begin position="62"/>
        <end position="76"/>
    </location>
</feature>
<feature type="compositionally biased region" description="Basic and acidic residues" evidence="6">
    <location>
        <begin position="348"/>
        <end position="358"/>
    </location>
</feature>
<dbReference type="Pfam" id="PF00400">
    <property type="entry name" value="WD40"/>
    <property type="match status" value="2"/>
</dbReference>
<feature type="compositionally biased region" description="Acidic residues" evidence="6">
    <location>
        <begin position="826"/>
        <end position="841"/>
    </location>
</feature>
<feature type="compositionally biased region" description="Low complexity" evidence="6">
    <location>
        <begin position="77"/>
        <end position="95"/>
    </location>
</feature>
<accession>A0AAD9LTM0</accession>
<dbReference type="FunFam" id="2.130.10.10:FF:000180">
    <property type="entry name" value="WD repeat-containing protein 76"/>
    <property type="match status" value="1"/>
</dbReference>
<feature type="region of interest" description="Disordered" evidence="6">
    <location>
        <begin position="777"/>
        <end position="842"/>
    </location>
</feature>